<keyword evidence="2" id="KW-1185">Reference proteome</keyword>
<evidence type="ECO:0000313" key="1">
    <source>
        <dbReference type="EMBL" id="GGH83461.1"/>
    </source>
</evidence>
<proteinExistence type="predicted"/>
<gene>
    <name evidence="1" type="ORF">GCM10007362_36340</name>
</gene>
<sequence>MQGRVRKSYSFVKHGAAGDIRFGRVLHLGSWIGFYEGSFPNAKANANAPTLNVPLRY</sequence>
<dbReference type="EMBL" id="BMDD01000004">
    <property type="protein sequence ID" value="GGH83461.1"/>
    <property type="molecule type" value="Genomic_DNA"/>
</dbReference>
<dbReference type="Proteomes" id="UP000605427">
    <property type="component" value="Unassembled WGS sequence"/>
</dbReference>
<name>A0ABQ2A2F6_9BACL</name>
<evidence type="ECO:0000313" key="2">
    <source>
        <dbReference type="Proteomes" id="UP000605427"/>
    </source>
</evidence>
<protein>
    <submittedName>
        <fullName evidence="1">Uncharacterized protein</fullName>
    </submittedName>
</protein>
<organism evidence="1 2">
    <name type="scientific">Saccharibacillus endophyticus</name>
    <dbReference type="NCBI Taxonomy" id="2060666"/>
    <lineage>
        <taxon>Bacteria</taxon>
        <taxon>Bacillati</taxon>
        <taxon>Bacillota</taxon>
        <taxon>Bacilli</taxon>
        <taxon>Bacillales</taxon>
        <taxon>Paenibacillaceae</taxon>
        <taxon>Saccharibacillus</taxon>
    </lineage>
</organism>
<comment type="caution">
    <text evidence="1">The sequence shown here is derived from an EMBL/GenBank/DDBJ whole genome shotgun (WGS) entry which is preliminary data.</text>
</comment>
<reference evidence="2" key="1">
    <citation type="journal article" date="2019" name="Int. J. Syst. Evol. Microbiol.">
        <title>The Global Catalogue of Microorganisms (GCM) 10K type strain sequencing project: providing services to taxonomists for standard genome sequencing and annotation.</title>
        <authorList>
            <consortium name="The Broad Institute Genomics Platform"/>
            <consortium name="The Broad Institute Genome Sequencing Center for Infectious Disease"/>
            <person name="Wu L."/>
            <person name="Ma J."/>
        </authorList>
    </citation>
    <scope>NUCLEOTIDE SEQUENCE [LARGE SCALE GENOMIC DNA]</scope>
    <source>
        <strain evidence="2">CCM 8702</strain>
    </source>
</reference>
<accession>A0ABQ2A2F6</accession>